<dbReference type="Proteomes" id="UP001209803">
    <property type="component" value="Chromosome"/>
</dbReference>
<evidence type="ECO:0000256" key="1">
    <source>
        <dbReference type="SAM" id="Phobius"/>
    </source>
</evidence>
<dbReference type="RefSeq" id="WP_265684595.1">
    <property type="nucleotide sequence ID" value="NZ_CP120863.1"/>
</dbReference>
<name>A0ABY8FHP2_9HYPH</name>
<accession>A0ABY8FHP2</accession>
<organism evidence="2 3">
    <name type="scientific">Roseibium porphyridii</name>
    <dbReference type="NCBI Taxonomy" id="2866279"/>
    <lineage>
        <taxon>Bacteria</taxon>
        <taxon>Pseudomonadati</taxon>
        <taxon>Pseudomonadota</taxon>
        <taxon>Alphaproteobacteria</taxon>
        <taxon>Hyphomicrobiales</taxon>
        <taxon>Stappiaceae</taxon>
        <taxon>Roseibium</taxon>
    </lineage>
</organism>
<gene>
    <name evidence="2" type="ORF">K1718_12200</name>
</gene>
<evidence type="ECO:0000313" key="2">
    <source>
        <dbReference type="EMBL" id="WFE92088.1"/>
    </source>
</evidence>
<keyword evidence="1" id="KW-0472">Membrane</keyword>
<keyword evidence="1" id="KW-1133">Transmembrane helix</keyword>
<feature type="transmembrane region" description="Helical" evidence="1">
    <location>
        <begin position="77"/>
        <end position="96"/>
    </location>
</feature>
<reference evidence="2 3" key="1">
    <citation type="submission" date="2023-03" db="EMBL/GenBank/DDBJ databases">
        <title>Roseibium porphyridii sp. nov. and Roseibium rhodosorbium sp. nov. isolated from marine algae, Porphyridium cruentum and Rhodosorus marinus, respectively.</title>
        <authorList>
            <person name="Lee M.W."/>
            <person name="Choi B.J."/>
            <person name="Lee J.K."/>
            <person name="Choi D.G."/>
            <person name="Baek J.H."/>
            <person name="Bayburt H."/>
            <person name="Kim J.M."/>
            <person name="Han D.M."/>
            <person name="Kim K.H."/>
            <person name="Jeon C.O."/>
        </authorList>
    </citation>
    <scope>NUCLEOTIDE SEQUENCE [LARGE SCALE GENOMIC DNA]</scope>
    <source>
        <strain evidence="2 3">KMA01</strain>
    </source>
</reference>
<dbReference type="EMBL" id="CP120863">
    <property type="protein sequence ID" value="WFE92088.1"/>
    <property type="molecule type" value="Genomic_DNA"/>
</dbReference>
<protein>
    <submittedName>
        <fullName evidence="2">Uncharacterized protein</fullName>
    </submittedName>
</protein>
<proteinExistence type="predicted"/>
<evidence type="ECO:0000313" key="3">
    <source>
        <dbReference type="Proteomes" id="UP001209803"/>
    </source>
</evidence>
<feature type="transmembrane region" description="Helical" evidence="1">
    <location>
        <begin position="42"/>
        <end position="65"/>
    </location>
</feature>
<sequence length="112" mass="11660">MSMFVTLGILLLTTVVFSAAVLGYFLASKSFQSESRSGDGGVLLIAGGLFIAFTASFIEIFDFAFRLPFSETADLGIGLASVVAAILAAQAAFVVFSRNASVPAPASKDRAR</sequence>
<keyword evidence="3" id="KW-1185">Reference proteome</keyword>
<keyword evidence="1" id="KW-0812">Transmembrane</keyword>